<feature type="signal peptide" evidence="1">
    <location>
        <begin position="1"/>
        <end position="29"/>
    </location>
</feature>
<gene>
    <name evidence="2" type="ORF">KME60_06745</name>
</gene>
<evidence type="ECO:0000313" key="3">
    <source>
        <dbReference type="Proteomes" id="UP000729701"/>
    </source>
</evidence>
<proteinExistence type="predicted"/>
<evidence type="ECO:0000256" key="1">
    <source>
        <dbReference type="SAM" id="SignalP"/>
    </source>
</evidence>
<dbReference type="EMBL" id="JAHHGZ010000005">
    <property type="protein sequence ID" value="MBW4667139.1"/>
    <property type="molecule type" value="Genomic_DNA"/>
</dbReference>
<sequence>MFNPNKIKRLTLVTLSAIAAILATIPAQALPGQSSNTVLKWVKSRPQLPTLEYGDETSTYFGTKGNLRFFVGTAFGKNVTQESIEVSDDRNLKFAKKSTKAIKLIQDIYDVSIANDFKNSRLVTKIRGQHFYQGQKFAYTASDDSGGSSFQIIPVKKLQDEIKSTKFCQTNQCDV</sequence>
<feature type="chain" id="PRO_5037853379" evidence="1">
    <location>
        <begin position="30"/>
        <end position="175"/>
    </location>
</feature>
<keyword evidence="1" id="KW-0732">Signal</keyword>
<evidence type="ECO:0000313" key="2">
    <source>
        <dbReference type="EMBL" id="MBW4667139.1"/>
    </source>
</evidence>
<dbReference type="AlphaFoldDB" id="A0A951URT7"/>
<reference evidence="2" key="1">
    <citation type="submission" date="2021-05" db="EMBL/GenBank/DDBJ databases">
        <authorList>
            <person name="Pietrasiak N."/>
            <person name="Ward R."/>
            <person name="Stajich J.E."/>
            <person name="Kurbessoian T."/>
        </authorList>
    </citation>
    <scope>NUCLEOTIDE SEQUENCE</scope>
    <source>
        <strain evidence="2">GSE-NOS-MK-12-04C</strain>
    </source>
</reference>
<dbReference type="Proteomes" id="UP000729701">
    <property type="component" value="Unassembled WGS sequence"/>
</dbReference>
<reference evidence="2" key="2">
    <citation type="journal article" date="2022" name="Microbiol. Resour. Announc.">
        <title>Metagenome Sequencing to Explore Phylogenomics of Terrestrial Cyanobacteria.</title>
        <authorList>
            <person name="Ward R.D."/>
            <person name="Stajich J.E."/>
            <person name="Johansen J.R."/>
            <person name="Huntemann M."/>
            <person name="Clum A."/>
            <person name="Foster B."/>
            <person name="Foster B."/>
            <person name="Roux S."/>
            <person name="Palaniappan K."/>
            <person name="Varghese N."/>
            <person name="Mukherjee S."/>
            <person name="Reddy T.B.K."/>
            <person name="Daum C."/>
            <person name="Copeland A."/>
            <person name="Chen I.A."/>
            <person name="Ivanova N.N."/>
            <person name="Kyrpides N.C."/>
            <person name="Shapiro N."/>
            <person name="Eloe-Fadrosh E.A."/>
            <person name="Pietrasiak N."/>
        </authorList>
    </citation>
    <scope>NUCLEOTIDE SEQUENCE</scope>
    <source>
        <strain evidence="2">GSE-NOS-MK-12-04C</strain>
    </source>
</reference>
<comment type="caution">
    <text evidence="2">The sequence shown here is derived from an EMBL/GenBank/DDBJ whole genome shotgun (WGS) entry which is preliminary data.</text>
</comment>
<organism evidence="2 3">
    <name type="scientific">Cyanomargarita calcarea GSE-NOS-MK-12-04C</name>
    <dbReference type="NCBI Taxonomy" id="2839659"/>
    <lineage>
        <taxon>Bacteria</taxon>
        <taxon>Bacillati</taxon>
        <taxon>Cyanobacteriota</taxon>
        <taxon>Cyanophyceae</taxon>
        <taxon>Nostocales</taxon>
        <taxon>Cyanomargaritaceae</taxon>
        <taxon>Cyanomargarita</taxon>
    </lineage>
</organism>
<protein>
    <submittedName>
        <fullName evidence="2">Uncharacterized protein</fullName>
    </submittedName>
</protein>
<name>A0A951URT7_9CYAN</name>
<accession>A0A951URT7</accession>